<dbReference type="PANTHER" id="PTHR21614:SF0">
    <property type="entry name" value="GEO08385P1"/>
    <property type="match status" value="1"/>
</dbReference>
<gene>
    <name evidence="11" type="ORF">EHS24_009643</name>
</gene>
<organism evidence="11 12">
    <name type="scientific">Apiotrichum porosum</name>
    <dbReference type="NCBI Taxonomy" id="105984"/>
    <lineage>
        <taxon>Eukaryota</taxon>
        <taxon>Fungi</taxon>
        <taxon>Dikarya</taxon>
        <taxon>Basidiomycota</taxon>
        <taxon>Agaricomycotina</taxon>
        <taxon>Tremellomycetes</taxon>
        <taxon>Trichosporonales</taxon>
        <taxon>Trichosporonaceae</taxon>
        <taxon>Apiotrichum</taxon>
    </lineage>
</organism>
<evidence type="ECO:0000256" key="7">
    <source>
        <dbReference type="ARBA" id="ARBA00023034"/>
    </source>
</evidence>
<evidence type="ECO:0000256" key="2">
    <source>
        <dbReference type="ARBA" id="ARBA00004255"/>
    </source>
</evidence>
<protein>
    <submittedName>
        <fullName evidence="11">Uncharacterized protein</fullName>
    </submittedName>
</protein>
<evidence type="ECO:0000256" key="1">
    <source>
        <dbReference type="ARBA" id="ARBA00002743"/>
    </source>
</evidence>
<dbReference type="PANTHER" id="PTHR21614">
    <property type="entry name" value="SHORT COILED COIL PROTEIN"/>
    <property type="match status" value="1"/>
</dbReference>
<comment type="caution">
    <text evidence="11">The sequence shown here is derived from an EMBL/GenBank/DDBJ whole genome shotgun (WGS) entry which is preliminary data.</text>
</comment>
<keyword evidence="7" id="KW-0333">Golgi apparatus</keyword>
<evidence type="ECO:0000256" key="4">
    <source>
        <dbReference type="ARBA" id="ARBA00004601"/>
    </source>
</evidence>
<evidence type="ECO:0000256" key="9">
    <source>
        <dbReference type="ARBA" id="ARBA00023136"/>
    </source>
</evidence>
<evidence type="ECO:0000256" key="5">
    <source>
        <dbReference type="ARBA" id="ARBA00010880"/>
    </source>
</evidence>
<feature type="region of interest" description="Disordered" evidence="10">
    <location>
        <begin position="1"/>
        <end position="39"/>
    </location>
</feature>
<evidence type="ECO:0000256" key="10">
    <source>
        <dbReference type="SAM" id="MobiDB-lite"/>
    </source>
</evidence>
<dbReference type="AlphaFoldDB" id="A0A427XMH9"/>
<sequence>MAAPIDNDYDNNEFANAWSSGPASAANAGAAPSAQEPTVQQTIAKERIIKDIVQLRDGLRGLMVRVTEVEGETEKLRKDNEFLGTYIDNLRWCSAMRRGQAPGAVLSVGLW</sequence>
<evidence type="ECO:0000256" key="6">
    <source>
        <dbReference type="ARBA" id="ARBA00022490"/>
    </source>
</evidence>
<comment type="subcellular location">
    <subcellularLocation>
        <location evidence="3">Cytoplasm</location>
        <location evidence="3">Cytosol</location>
    </subcellularLocation>
    <subcellularLocation>
        <location evidence="2">Golgi apparatus membrane</location>
        <topology evidence="2">Peripheral membrane protein</topology>
        <orientation evidence="2">Cytoplasmic side</orientation>
    </subcellularLocation>
    <subcellularLocation>
        <location evidence="4">Golgi apparatus</location>
        <location evidence="4">trans-Golgi network</location>
    </subcellularLocation>
</comment>
<dbReference type="GO" id="GO:0005829">
    <property type="term" value="C:cytosol"/>
    <property type="evidence" value="ECO:0007669"/>
    <property type="project" value="UniProtKB-SubCell"/>
</dbReference>
<dbReference type="GeneID" id="39594186"/>
<dbReference type="Pfam" id="PF10224">
    <property type="entry name" value="DUF2205"/>
    <property type="match status" value="1"/>
</dbReference>
<evidence type="ECO:0000313" key="12">
    <source>
        <dbReference type="Proteomes" id="UP000279236"/>
    </source>
</evidence>
<keyword evidence="9" id="KW-0472">Membrane</keyword>
<evidence type="ECO:0000256" key="3">
    <source>
        <dbReference type="ARBA" id="ARBA00004514"/>
    </source>
</evidence>
<comment type="similarity">
    <text evidence="5">Belongs to the SCOC family.</text>
</comment>
<keyword evidence="8" id="KW-0175">Coiled coil</keyword>
<accession>A0A427XMH9</accession>
<comment type="function">
    <text evidence="1">Positive regulator of amino acid starvation-induced autophagy.</text>
</comment>
<proteinExistence type="inferred from homology"/>
<evidence type="ECO:0000313" key="11">
    <source>
        <dbReference type="EMBL" id="RSH79972.1"/>
    </source>
</evidence>
<keyword evidence="6" id="KW-0963">Cytoplasm</keyword>
<dbReference type="Gene3D" id="1.20.5.170">
    <property type="match status" value="1"/>
</dbReference>
<dbReference type="EMBL" id="RSCE01000009">
    <property type="protein sequence ID" value="RSH79972.1"/>
    <property type="molecule type" value="Genomic_DNA"/>
</dbReference>
<dbReference type="GO" id="GO:0000139">
    <property type="term" value="C:Golgi membrane"/>
    <property type="evidence" value="ECO:0007669"/>
    <property type="project" value="UniProtKB-SubCell"/>
</dbReference>
<evidence type="ECO:0000256" key="8">
    <source>
        <dbReference type="ARBA" id="ARBA00023054"/>
    </source>
</evidence>
<feature type="compositionally biased region" description="Low complexity" evidence="10">
    <location>
        <begin position="15"/>
        <end position="34"/>
    </location>
</feature>
<dbReference type="Proteomes" id="UP000279236">
    <property type="component" value="Unassembled WGS sequence"/>
</dbReference>
<keyword evidence="12" id="KW-1185">Reference proteome</keyword>
<dbReference type="GO" id="GO:0005802">
    <property type="term" value="C:trans-Golgi network"/>
    <property type="evidence" value="ECO:0007669"/>
    <property type="project" value="TreeGrafter"/>
</dbReference>
<name>A0A427XMH9_9TREE</name>
<reference evidence="11 12" key="1">
    <citation type="submission" date="2018-11" db="EMBL/GenBank/DDBJ databases">
        <title>Genome sequence of Apiotrichum porosum DSM 27194.</title>
        <authorList>
            <person name="Aliyu H."/>
            <person name="Gorte O."/>
            <person name="Ochsenreither K."/>
        </authorList>
    </citation>
    <scope>NUCLEOTIDE SEQUENCE [LARGE SCALE GENOMIC DNA]</scope>
    <source>
        <strain evidence="11 12">DSM 27194</strain>
    </source>
</reference>
<dbReference type="InterPro" id="IPR019357">
    <property type="entry name" value="SCOC"/>
</dbReference>
<dbReference type="OrthoDB" id="2163284at2759"/>
<dbReference type="RefSeq" id="XP_028475081.1">
    <property type="nucleotide sequence ID" value="XM_028624913.1"/>
</dbReference>